<feature type="transmembrane region" description="Helical" evidence="2">
    <location>
        <begin position="117"/>
        <end position="134"/>
    </location>
</feature>
<dbReference type="EMBL" id="SRPW01000408">
    <property type="protein sequence ID" value="KAG6014879.1"/>
    <property type="molecule type" value="Genomic_DNA"/>
</dbReference>
<protein>
    <recommendedName>
        <fullName evidence="3">Fibronectin type-III domain-containing protein</fullName>
    </recommendedName>
</protein>
<sequence>MHPGYLYFPHRPRALDETRRDETVGAWDRCEAKKFSGRHFPSILPIVSILSTGHLTTIAAWPCSPKPPSLPRRLFSLLSGASRAEIMSWDLLLLITLSVALPSLWSLRSHLVGSRRILYAIVAAVLLHVFGRAVMHRVYFTAHEAVVSATPVARFQMIITLGAVVWLLHRAFQTLWKPVSELVNILGVDIPQAPEVCLAGIRSDAATLAWARPHSQRLAPQYLIQVNGVQVGEATGSEAGITITGLKPNHFYNIRVIAVGHNNFRSGSPVIRLRTFGKDGRPLLGNSRLPSNFVDPDQSHADINGDSGDANDTDCSLPAVEATPVLEGGANPSRDVMSMAPGQRRNTMNRRPSPSVASTDQTQTKSWNSNEPEMSLLELNQKFESTRREIETTVQLTAKEQAEAAQQEEELKKERDRKRQALKEKEEQTTQLKATIRSTMEMMRAAEKERQKKEQLLKEKQFKEIKIRDSIDRLESEIKRMKKERQDFQTQKKELAEKRDHDVRDLDESTALLQEKCAALEADLKDRGKQLQVLKAERERLPGADDEQWKEEDMRLKQEWNSCRRELHDRCVEESKQAVLLDQQIRSLTQQLAVLQQHQQAGLNYYNQPSCGVALEYEVSGATQNANGMSFPGSGKGIGGTPISSPPPLAPAEPNFPPGRAGFNPISYGHGFFMDMSSNADGTSQFEAEFRAAGGPLSPTAQTLLPSNIFDDTEESEEVDEPSGPTLPESVTVDEDDPRSPVSPAPSYPAFSSPHGSNHNLPFSQYTDASTMNHSPVAPPATGHRLTSLLSTFHRSSRAAKASEQSGPPIGTLKPGQSQSFPRGPVETEALESRRRYWPWNSKASASQDASLGGSHPLSTGRINVNSLKDSRIFAISDRDRGHSRPSSITSMDRPSTDSGSIWGAQGDVAGLANRVWSPNDNPWPSRTGSRRPSLHGSTTALTTTLASAEDEILDDDDLRDPQTLARQVGVIGSRPPVVSPDGSPLGSSKSITQRLDPTARPFKLIFGIRGQDKEKERERDKDRTKDKGKGKEVAAPSIELPQNQDDSLSDYRLSRDTYSFHTGTSVSESHESLQLDLTQSNSPSDMNSVSTSNMKESENVVKKLFRKGSSGKFSLSSRLGKESGLFKKSPGSTANSDRYVSSEQRSSIGDVDDLGDDGALFGRSYDSMASSPSIGPSKSKESRESRMSSWRFSMRKKSKDTGIRERDSLEMDRAPDED</sequence>
<feature type="compositionally biased region" description="Polar residues" evidence="1">
    <location>
        <begin position="918"/>
        <end position="928"/>
    </location>
</feature>
<feature type="region of interest" description="Disordered" evidence="1">
    <location>
        <begin position="879"/>
        <end position="901"/>
    </location>
</feature>
<accession>A0A9P7NEH8</accession>
<feature type="compositionally biased region" description="Basic and acidic residues" evidence="1">
    <location>
        <begin position="409"/>
        <end position="428"/>
    </location>
</feature>
<evidence type="ECO:0000313" key="4">
    <source>
        <dbReference type="EMBL" id="KAG6014879.1"/>
    </source>
</evidence>
<feature type="transmembrane region" description="Helical" evidence="2">
    <location>
        <begin position="43"/>
        <end position="63"/>
    </location>
</feature>
<feature type="compositionally biased region" description="Basic and acidic residues" evidence="1">
    <location>
        <begin position="1011"/>
        <end position="1033"/>
    </location>
</feature>
<evidence type="ECO:0000313" key="5">
    <source>
        <dbReference type="Proteomes" id="UP000748025"/>
    </source>
</evidence>
<feature type="region of interest" description="Disordered" evidence="1">
    <location>
        <begin position="967"/>
        <end position="1099"/>
    </location>
</feature>
<feature type="compositionally biased region" description="Polar residues" evidence="1">
    <location>
        <begin position="986"/>
        <end position="996"/>
    </location>
</feature>
<feature type="domain" description="Fibronectin type-III" evidence="3">
    <location>
        <begin position="191"/>
        <end position="267"/>
    </location>
</feature>
<feature type="region of interest" description="Disordered" evidence="1">
    <location>
        <begin position="400"/>
        <end position="431"/>
    </location>
</feature>
<feature type="compositionally biased region" description="Polar residues" evidence="1">
    <location>
        <begin position="344"/>
        <end position="372"/>
    </location>
</feature>
<feature type="region of interest" description="Disordered" evidence="1">
    <location>
        <begin position="918"/>
        <end position="939"/>
    </location>
</feature>
<feature type="transmembrane region" description="Helical" evidence="2">
    <location>
        <begin position="84"/>
        <end position="105"/>
    </location>
</feature>
<feature type="compositionally biased region" description="Polar residues" evidence="1">
    <location>
        <begin position="1058"/>
        <end position="1068"/>
    </location>
</feature>
<feature type="compositionally biased region" description="Polar residues" evidence="1">
    <location>
        <begin position="1076"/>
        <end position="1095"/>
    </location>
</feature>
<organism evidence="4 5">
    <name type="scientific">Claviceps pusilla</name>
    <dbReference type="NCBI Taxonomy" id="123648"/>
    <lineage>
        <taxon>Eukaryota</taxon>
        <taxon>Fungi</taxon>
        <taxon>Dikarya</taxon>
        <taxon>Ascomycota</taxon>
        <taxon>Pezizomycotina</taxon>
        <taxon>Sordariomycetes</taxon>
        <taxon>Hypocreomycetidae</taxon>
        <taxon>Hypocreales</taxon>
        <taxon>Clavicipitaceae</taxon>
        <taxon>Claviceps</taxon>
    </lineage>
</organism>
<feature type="region of interest" description="Disordered" evidence="1">
    <location>
        <begin position="287"/>
        <end position="374"/>
    </location>
</feature>
<feature type="region of interest" description="Disordered" evidence="1">
    <location>
        <begin position="713"/>
        <end position="830"/>
    </location>
</feature>
<dbReference type="Gene3D" id="2.60.40.10">
    <property type="entry name" value="Immunoglobulins"/>
    <property type="match status" value="1"/>
</dbReference>
<keyword evidence="5" id="KW-1185">Reference proteome</keyword>
<feature type="compositionally biased region" description="Polar residues" evidence="1">
    <location>
        <begin position="755"/>
        <end position="774"/>
    </location>
</feature>
<evidence type="ECO:0000256" key="1">
    <source>
        <dbReference type="SAM" id="MobiDB-lite"/>
    </source>
</evidence>
<dbReference type="InterPro" id="IPR013783">
    <property type="entry name" value="Ig-like_fold"/>
</dbReference>
<feature type="compositionally biased region" description="Basic and acidic residues" evidence="1">
    <location>
        <begin position="1200"/>
        <end position="1219"/>
    </location>
</feature>
<feature type="region of interest" description="Disordered" evidence="1">
    <location>
        <begin position="1112"/>
        <end position="1219"/>
    </location>
</feature>
<reference evidence="4" key="1">
    <citation type="journal article" date="2020" name="bioRxiv">
        <title>Whole genome comparisons of ergot fungi reveals the divergence and evolution of species within the genus Claviceps are the result of varying mechanisms driving genome evolution and host range expansion.</title>
        <authorList>
            <person name="Wyka S.A."/>
            <person name="Mondo S.J."/>
            <person name="Liu M."/>
            <person name="Dettman J."/>
            <person name="Nalam V."/>
            <person name="Broders K.D."/>
        </authorList>
    </citation>
    <scope>NUCLEOTIDE SEQUENCE</scope>
    <source>
        <strain evidence="4">CCC 602</strain>
    </source>
</reference>
<dbReference type="InterPro" id="IPR036116">
    <property type="entry name" value="FN3_sf"/>
</dbReference>
<dbReference type="AlphaFoldDB" id="A0A9P7NEH8"/>
<keyword evidence="2" id="KW-0472">Membrane</keyword>
<evidence type="ECO:0000256" key="2">
    <source>
        <dbReference type="SAM" id="Phobius"/>
    </source>
</evidence>
<name>A0A9P7NEH8_9HYPO</name>
<feature type="compositionally biased region" description="Polar residues" evidence="1">
    <location>
        <begin position="885"/>
        <end position="900"/>
    </location>
</feature>
<comment type="caution">
    <text evidence="4">The sequence shown here is derived from an EMBL/GenBank/DDBJ whole genome shotgun (WGS) entry which is preliminary data.</text>
</comment>
<evidence type="ECO:0000259" key="3">
    <source>
        <dbReference type="SMART" id="SM00060"/>
    </source>
</evidence>
<dbReference type="SMART" id="SM00060">
    <property type="entry name" value="FN3"/>
    <property type="match status" value="1"/>
</dbReference>
<feature type="transmembrane region" description="Helical" evidence="2">
    <location>
        <begin position="146"/>
        <end position="168"/>
    </location>
</feature>
<dbReference type="SUPFAM" id="SSF49265">
    <property type="entry name" value="Fibronectin type III"/>
    <property type="match status" value="1"/>
</dbReference>
<feature type="compositionally biased region" description="Polar residues" evidence="1">
    <location>
        <begin position="1168"/>
        <end position="1177"/>
    </location>
</feature>
<gene>
    <name evidence="4" type="ORF">E4U43_006035</name>
</gene>
<feature type="compositionally biased region" description="Polar residues" evidence="1">
    <location>
        <begin position="1131"/>
        <end position="1148"/>
    </location>
</feature>
<dbReference type="InterPro" id="IPR003961">
    <property type="entry name" value="FN3_dom"/>
</dbReference>
<keyword evidence="2" id="KW-1133">Transmembrane helix</keyword>
<keyword evidence="2" id="KW-0812">Transmembrane</keyword>
<dbReference type="CDD" id="cd00063">
    <property type="entry name" value="FN3"/>
    <property type="match status" value="1"/>
</dbReference>
<proteinExistence type="predicted"/>
<dbReference type="OrthoDB" id="5572782at2759"/>
<dbReference type="Proteomes" id="UP000748025">
    <property type="component" value="Unassembled WGS sequence"/>
</dbReference>